<evidence type="ECO:0000256" key="3">
    <source>
        <dbReference type="ARBA" id="ARBA00022475"/>
    </source>
</evidence>
<evidence type="ECO:0000256" key="2">
    <source>
        <dbReference type="ARBA" id="ARBA00022448"/>
    </source>
</evidence>
<accession>A0A385TPV2</accession>
<feature type="transmembrane region" description="Helical" evidence="12">
    <location>
        <begin position="402"/>
        <end position="422"/>
    </location>
</feature>
<dbReference type="InterPro" id="IPR001996">
    <property type="entry name" value="PTS_IIB_1"/>
</dbReference>
<dbReference type="PROSITE" id="PS51103">
    <property type="entry name" value="PTS_EIIC_TYPE_1"/>
    <property type="match status" value="1"/>
</dbReference>
<evidence type="ECO:0000259" key="13">
    <source>
        <dbReference type="PROSITE" id="PS51093"/>
    </source>
</evidence>
<reference evidence="16 17" key="1">
    <citation type="submission" date="2018-09" db="EMBL/GenBank/DDBJ databases">
        <title>Genome Sequence of Paenibacillus lautus Strain E7593-69, Azo Dye-Degrading Bacteria, Isolated from Commercial Tattoo Inks.</title>
        <authorList>
            <person name="Nho S.W."/>
            <person name="Kim S.-J."/>
            <person name="Kweon O."/>
            <person name="Cerniglia C.E."/>
        </authorList>
    </citation>
    <scope>NUCLEOTIDE SEQUENCE [LARGE SCALE GENOMIC DNA]</scope>
    <source>
        <strain evidence="16 17">E7593-69</strain>
    </source>
</reference>
<comment type="subcellular location">
    <subcellularLocation>
        <location evidence="1">Cell membrane</location>
        <topology evidence="1">Multi-pass membrane protein</topology>
    </subcellularLocation>
</comment>
<evidence type="ECO:0000256" key="7">
    <source>
        <dbReference type="ARBA" id="ARBA00022692"/>
    </source>
</evidence>
<proteinExistence type="predicted"/>
<dbReference type="InterPro" id="IPR036878">
    <property type="entry name" value="Glu_permease_IIB"/>
</dbReference>
<dbReference type="InterPro" id="IPR050558">
    <property type="entry name" value="PTS_Sugar-Specific_Components"/>
</dbReference>
<dbReference type="GO" id="GO:0008982">
    <property type="term" value="F:protein-N(PI)-phosphohistidine-sugar phosphotransferase activity"/>
    <property type="evidence" value="ECO:0007669"/>
    <property type="project" value="InterPro"/>
</dbReference>
<dbReference type="Pfam" id="PF02378">
    <property type="entry name" value="PTS_EIIC"/>
    <property type="match status" value="1"/>
</dbReference>
<dbReference type="Gene3D" id="2.70.70.10">
    <property type="entry name" value="Glucose Permease (Domain IIA)"/>
    <property type="match status" value="1"/>
</dbReference>
<dbReference type="NCBIfam" id="TIGR00830">
    <property type="entry name" value="PTBA"/>
    <property type="match status" value="1"/>
</dbReference>
<keyword evidence="4" id="KW-0762">Sugar transport</keyword>
<keyword evidence="9 12" id="KW-1133">Transmembrane helix</keyword>
<dbReference type="InterPro" id="IPR011296">
    <property type="entry name" value="PTS_IIBC_treh"/>
</dbReference>
<dbReference type="InterPro" id="IPR013013">
    <property type="entry name" value="PTS_EIIC_1"/>
</dbReference>
<dbReference type="InterPro" id="IPR001127">
    <property type="entry name" value="PTS_EIIA_1_perm"/>
</dbReference>
<keyword evidence="7 12" id="KW-0812">Transmembrane</keyword>
<dbReference type="PANTHER" id="PTHR30175:SF4">
    <property type="entry name" value="PTS SYSTEM TREHALOSE-SPECIFIC EIIBC COMPONENT"/>
    <property type="match status" value="1"/>
</dbReference>
<evidence type="ECO:0000256" key="5">
    <source>
        <dbReference type="ARBA" id="ARBA00022679"/>
    </source>
</evidence>
<keyword evidence="17" id="KW-1185">Reference proteome</keyword>
<keyword evidence="10 12" id="KW-0472">Membrane</keyword>
<organism evidence="16 17">
    <name type="scientific">Paenibacillus lautus</name>
    <name type="common">Bacillus lautus</name>
    <dbReference type="NCBI Taxonomy" id="1401"/>
    <lineage>
        <taxon>Bacteria</taxon>
        <taxon>Bacillati</taxon>
        <taxon>Bacillota</taxon>
        <taxon>Bacilli</taxon>
        <taxon>Bacillales</taxon>
        <taxon>Paenibacillaceae</taxon>
        <taxon>Paenibacillus</taxon>
    </lineage>
</organism>
<dbReference type="GO" id="GO:0005886">
    <property type="term" value="C:plasma membrane"/>
    <property type="evidence" value="ECO:0007669"/>
    <property type="project" value="UniProtKB-SubCell"/>
</dbReference>
<feature type="transmembrane region" description="Helical" evidence="12">
    <location>
        <begin position="154"/>
        <end position="176"/>
    </location>
</feature>
<sequence>MAIDRKNVERIVEAVGGKDNIEAATHCVTRLRFALVDDSKVDSRALDENDLVKGQFSSQGQFQVVIGPGLVDQVYNEMMDITGGARVSKDEVKNIASKKQNPLQRAIKTLADIFIPILPAIVMAGLLLGINNLLTGPGIFYEGQSLIQVHPEWADVASIINLIASTAFTFLPVLIGWSAVRQFGGNPLLGIVLGLILVNPDLLSAYQYADAKLEGTVPVWNLFGFEVEKIGYQGQVLPVLVSAYILAKIEKFLNKRVHDSIKLLVVAPVALLVTGFLAFVLVGPITFAIGNVLTSGLVSIFDSFAALGGLIYGGLYALLVITGMHHTFLAVDIQLIGSEGGTFLWPMLALSNIAQGAAALAMMFIMKEQKAKGLAVTSSISAFLGVTEPAIFGVNVRHKYPFIFGMIGSGIAGVLLAVNNVLASSIGVGGIPGFLSIFPNQWGVFFIGMAIVLVVPFTGTLLFGRYRLSKQSRHAAAADGNAAGIDGKAQAVHTEPNGSIQSGSFASTETANSSTVEAAQQGVVEVMAPIKGNVVPLSEVPDPAFADKQMGQGIAIIPSEGKVYAPFDGQVAHLIKKSKHAIILTDTNGIQILIHVGINTVSLKGEGFTAHVETGAEIRKGQLLLEFDIDRIQQAGLPVITPVIIPDGQDHIQNVTEFEGEALPGETRVLQVTLGNGS</sequence>
<dbReference type="SUPFAM" id="SSF51261">
    <property type="entry name" value="Duplicated hybrid motif"/>
    <property type="match status" value="1"/>
</dbReference>
<dbReference type="GO" id="GO:0016301">
    <property type="term" value="F:kinase activity"/>
    <property type="evidence" value="ECO:0007669"/>
    <property type="project" value="UniProtKB-KW"/>
</dbReference>
<keyword evidence="6" id="KW-0598">Phosphotransferase system</keyword>
<feature type="transmembrane region" description="Helical" evidence="12">
    <location>
        <begin position="343"/>
        <end position="365"/>
    </location>
</feature>
<evidence type="ECO:0000256" key="8">
    <source>
        <dbReference type="ARBA" id="ARBA00022777"/>
    </source>
</evidence>
<feature type="transmembrane region" description="Helical" evidence="12">
    <location>
        <begin position="113"/>
        <end position="134"/>
    </location>
</feature>
<feature type="transmembrane region" description="Helical" evidence="12">
    <location>
        <begin position="315"/>
        <end position="337"/>
    </location>
</feature>
<dbReference type="Pfam" id="PF00358">
    <property type="entry name" value="PTS_EIIA_1"/>
    <property type="match status" value="1"/>
</dbReference>
<dbReference type="InterPro" id="IPR011055">
    <property type="entry name" value="Dup_hybrid_motif"/>
</dbReference>
<evidence type="ECO:0000256" key="10">
    <source>
        <dbReference type="ARBA" id="ARBA00023136"/>
    </source>
</evidence>
<keyword evidence="3" id="KW-1003">Cell membrane</keyword>
<dbReference type="PROSITE" id="PS51093">
    <property type="entry name" value="PTS_EIIA_TYPE_1"/>
    <property type="match status" value="1"/>
</dbReference>
<evidence type="ECO:0000256" key="11">
    <source>
        <dbReference type="PROSITE-ProRule" id="PRU00421"/>
    </source>
</evidence>
<dbReference type="PROSITE" id="PS00371">
    <property type="entry name" value="PTS_EIIA_TYPE_1_HIS"/>
    <property type="match status" value="1"/>
</dbReference>
<evidence type="ECO:0000256" key="4">
    <source>
        <dbReference type="ARBA" id="ARBA00022597"/>
    </source>
</evidence>
<feature type="domain" description="PTS EIIB type-1" evidence="14">
    <location>
        <begin position="5"/>
        <end position="88"/>
    </location>
</feature>
<dbReference type="Proteomes" id="UP000266552">
    <property type="component" value="Chromosome"/>
</dbReference>
<dbReference type="SUPFAM" id="SSF55604">
    <property type="entry name" value="Glucose permease domain IIB"/>
    <property type="match status" value="1"/>
</dbReference>
<evidence type="ECO:0000256" key="6">
    <source>
        <dbReference type="ARBA" id="ARBA00022683"/>
    </source>
</evidence>
<keyword evidence="2" id="KW-0813">Transport</keyword>
<dbReference type="InterPro" id="IPR003352">
    <property type="entry name" value="PTS_EIIC"/>
</dbReference>
<dbReference type="Pfam" id="PF00367">
    <property type="entry name" value="PTS_EIIB"/>
    <property type="match status" value="1"/>
</dbReference>
<dbReference type="GO" id="GO:0015574">
    <property type="term" value="F:trehalose transmembrane transporter activity"/>
    <property type="evidence" value="ECO:0007669"/>
    <property type="project" value="InterPro"/>
</dbReference>
<keyword evidence="5 16" id="KW-0808">Transferase</keyword>
<evidence type="ECO:0000313" key="17">
    <source>
        <dbReference type="Proteomes" id="UP000266552"/>
    </source>
</evidence>
<dbReference type="EC" id="2.7.1.201" evidence="16"/>
<feature type="transmembrane region" description="Helical" evidence="12">
    <location>
        <begin position="188"/>
        <end position="209"/>
    </location>
</feature>
<evidence type="ECO:0000259" key="15">
    <source>
        <dbReference type="PROSITE" id="PS51103"/>
    </source>
</evidence>
<dbReference type="KEGG" id="plw:D5F53_16215"/>
<dbReference type="FunFam" id="3.30.1360.60:FF:000001">
    <property type="entry name" value="PTS system glucose-specific IIBC component PtsG"/>
    <property type="match status" value="1"/>
</dbReference>
<dbReference type="CDD" id="cd00212">
    <property type="entry name" value="PTS_IIB_glc"/>
    <property type="match status" value="1"/>
</dbReference>
<dbReference type="PANTHER" id="PTHR30175">
    <property type="entry name" value="PHOSPHOTRANSFERASE SYSTEM TRANSPORT PROTEIN"/>
    <property type="match status" value="1"/>
</dbReference>
<name>A0A385TPV2_PAELA</name>
<evidence type="ECO:0000256" key="1">
    <source>
        <dbReference type="ARBA" id="ARBA00004651"/>
    </source>
</evidence>
<feature type="transmembrane region" description="Helical" evidence="12">
    <location>
        <begin position="261"/>
        <end position="282"/>
    </location>
</feature>
<gene>
    <name evidence="16" type="ORF">D5F53_16215</name>
</gene>
<dbReference type="NCBIfam" id="TIGR01992">
    <property type="entry name" value="PTS-IIBC-Tre"/>
    <property type="match status" value="1"/>
</dbReference>
<feature type="transmembrane region" description="Helical" evidence="12">
    <location>
        <begin position="442"/>
        <end position="463"/>
    </location>
</feature>
<evidence type="ECO:0000256" key="9">
    <source>
        <dbReference type="ARBA" id="ARBA00022989"/>
    </source>
</evidence>
<dbReference type="AlphaFoldDB" id="A0A385TPV2"/>
<keyword evidence="8" id="KW-0418">Kinase</keyword>
<dbReference type="NCBIfam" id="NF008236">
    <property type="entry name" value="PRK11007.1"/>
    <property type="match status" value="1"/>
</dbReference>
<dbReference type="GO" id="GO:0090589">
    <property type="term" value="F:protein-phosphocysteine-trehalose phosphotransferase system transporter activity"/>
    <property type="evidence" value="ECO:0007669"/>
    <property type="project" value="TreeGrafter"/>
</dbReference>
<feature type="domain" description="PTS EIIA type-1" evidence="13">
    <location>
        <begin position="542"/>
        <end position="647"/>
    </location>
</feature>
<dbReference type="FunFam" id="2.70.70.10:FF:000001">
    <property type="entry name" value="PTS system glucose-specific IIA component"/>
    <property type="match status" value="1"/>
</dbReference>
<feature type="active site" description="Phosphocysteine intermediate; for EIIB activity" evidence="11">
    <location>
        <position position="27"/>
    </location>
</feature>
<dbReference type="NCBIfam" id="TIGR00826">
    <property type="entry name" value="EIIB_glc"/>
    <property type="match status" value="1"/>
</dbReference>
<evidence type="ECO:0000256" key="12">
    <source>
        <dbReference type="SAM" id="Phobius"/>
    </source>
</evidence>
<evidence type="ECO:0000313" key="16">
    <source>
        <dbReference type="EMBL" id="AYB44724.1"/>
    </source>
</evidence>
<dbReference type="GO" id="GO:0009401">
    <property type="term" value="P:phosphoenolpyruvate-dependent sugar phosphotransferase system"/>
    <property type="evidence" value="ECO:0007669"/>
    <property type="project" value="UniProtKB-KW"/>
</dbReference>
<feature type="domain" description="PTS EIIC type-1" evidence="15">
    <location>
        <begin position="108"/>
        <end position="479"/>
    </location>
</feature>
<dbReference type="PROSITE" id="PS51098">
    <property type="entry name" value="PTS_EIIB_TYPE_1"/>
    <property type="match status" value="1"/>
</dbReference>
<protein>
    <submittedName>
        <fullName evidence="16">PTS trehalose transporter subunit IIBC</fullName>
        <ecNumber evidence="16">2.7.1.201</ecNumber>
    </submittedName>
</protein>
<evidence type="ECO:0000259" key="14">
    <source>
        <dbReference type="PROSITE" id="PS51098"/>
    </source>
</evidence>
<dbReference type="PROSITE" id="PS01035">
    <property type="entry name" value="PTS_EIIB_TYPE_1_CYS"/>
    <property type="match status" value="1"/>
</dbReference>
<dbReference type="EMBL" id="CP032412">
    <property type="protein sequence ID" value="AYB44724.1"/>
    <property type="molecule type" value="Genomic_DNA"/>
</dbReference>
<dbReference type="InterPro" id="IPR018113">
    <property type="entry name" value="PTrfase_EIIB_Cys"/>
</dbReference>
<dbReference type="RefSeq" id="WP_119848604.1">
    <property type="nucleotide sequence ID" value="NZ_CP032412.1"/>
</dbReference>
<dbReference type="Gene3D" id="3.30.1360.60">
    <property type="entry name" value="Glucose permease domain IIB"/>
    <property type="match status" value="1"/>
</dbReference>